<feature type="transmembrane region" description="Helical" evidence="1">
    <location>
        <begin position="81"/>
        <end position="103"/>
    </location>
</feature>
<name>A0A8J2XFR1_9FLAO</name>
<dbReference type="EMBL" id="BMIC01000001">
    <property type="protein sequence ID" value="GFZ80233.1"/>
    <property type="molecule type" value="Genomic_DNA"/>
</dbReference>
<keyword evidence="1" id="KW-1133">Transmembrane helix</keyword>
<feature type="transmembrane region" description="Helical" evidence="1">
    <location>
        <begin position="20"/>
        <end position="41"/>
    </location>
</feature>
<keyword evidence="1" id="KW-0812">Transmembrane</keyword>
<organism evidence="2 3">
    <name type="scientific">Aquaticitalea lipolytica</name>
    <dbReference type="NCBI Taxonomy" id="1247562"/>
    <lineage>
        <taxon>Bacteria</taxon>
        <taxon>Pseudomonadati</taxon>
        <taxon>Bacteroidota</taxon>
        <taxon>Flavobacteriia</taxon>
        <taxon>Flavobacteriales</taxon>
        <taxon>Flavobacteriaceae</taxon>
        <taxon>Aquaticitalea</taxon>
    </lineage>
</organism>
<keyword evidence="3" id="KW-1185">Reference proteome</keyword>
<evidence type="ECO:0000313" key="3">
    <source>
        <dbReference type="Proteomes" id="UP000598120"/>
    </source>
</evidence>
<evidence type="ECO:0000256" key="1">
    <source>
        <dbReference type="SAM" id="Phobius"/>
    </source>
</evidence>
<protein>
    <submittedName>
        <fullName evidence="2">Uncharacterized protein</fullName>
    </submittedName>
</protein>
<feature type="transmembrane region" description="Helical" evidence="1">
    <location>
        <begin position="150"/>
        <end position="169"/>
    </location>
</feature>
<dbReference type="RefSeq" id="WP_188605022.1">
    <property type="nucleotide sequence ID" value="NZ_BMIC01000001.1"/>
</dbReference>
<reference evidence="2 3" key="1">
    <citation type="journal article" date="2014" name="Int. J. Syst. Evol. Microbiol.">
        <title>Complete genome sequence of Corynebacterium casei LMG S-19264T (=DSM 44701T), isolated from a smear-ripened cheese.</title>
        <authorList>
            <consortium name="US DOE Joint Genome Institute (JGI-PGF)"/>
            <person name="Walter F."/>
            <person name="Albersmeier A."/>
            <person name="Kalinowski J."/>
            <person name="Ruckert C."/>
        </authorList>
    </citation>
    <scope>NUCLEOTIDE SEQUENCE [LARGE SCALE GENOMIC DNA]</scope>
    <source>
        <strain evidence="2 3">CGMCC 1.15295</strain>
    </source>
</reference>
<keyword evidence="1" id="KW-0472">Membrane</keyword>
<gene>
    <name evidence="2" type="ORF">GCM10011531_07780</name>
</gene>
<feature type="transmembrane region" description="Helical" evidence="1">
    <location>
        <begin position="47"/>
        <end position="69"/>
    </location>
</feature>
<proteinExistence type="predicted"/>
<sequence>MNQTQSQFYQESGIANPLNISLSVTCSLIAICILSFLYSIITHYLPLVYFNFLIAIGFGISISFVSRFFNSIFKIRNRKKSIIITLVLAFIAVCFQWIWYLYIINSVEFSFIDGITFFINMIFRPDLVIENIIIINKFGVWEMFGTTFKGIVLWLVWLVEAAIIMFLSYNNYLHFQTIPFSEKDNKWFKKDYIDFDFEHIAFKKEFIEKFQINPSEAISELKKGDGLRHSKISVYKSDTEQKSIVTIDNIRVTERGKGKKDITTVLEPIYVDNQHLIKIRNSFKFKKASIFEF</sequence>
<dbReference type="Proteomes" id="UP000598120">
    <property type="component" value="Unassembled WGS sequence"/>
</dbReference>
<comment type="caution">
    <text evidence="2">The sequence shown here is derived from an EMBL/GenBank/DDBJ whole genome shotgun (WGS) entry which is preliminary data.</text>
</comment>
<evidence type="ECO:0000313" key="2">
    <source>
        <dbReference type="EMBL" id="GFZ80233.1"/>
    </source>
</evidence>
<accession>A0A8J2XFR1</accession>
<dbReference type="AlphaFoldDB" id="A0A8J2XFR1"/>